<gene>
    <name evidence="2" type="ORF">EB796_005771</name>
</gene>
<dbReference type="AlphaFoldDB" id="A0A7J7KB88"/>
<keyword evidence="3" id="KW-1185">Reference proteome</keyword>
<evidence type="ECO:0000256" key="1">
    <source>
        <dbReference type="SAM" id="Phobius"/>
    </source>
</evidence>
<feature type="transmembrane region" description="Helical" evidence="1">
    <location>
        <begin position="49"/>
        <end position="69"/>
    </location>
</feature>
<evidence type="ECO:0000313" key="3">
    <source>
        <dbReference type="Proteomes" id="UP000593567"/>
    </source>
</evidence>
<dbReference type="Proteomes" id="UP000593567">
    <property type="component" value="Unassembled WGS sequence"/>
</dbReference>
<evidence type="ECO:0000313" key="2">
    <source>
        <dbReference type="EMBL" id="KAF6035912.1"/>
    </source>
</evidence>
<keyword evidence="1" id="KW-1133">Transmembrane helix</keyword>
<keyword evidence="1" id="KW-0812">Transmembrane</keyword>
<feature type="transmembrane region" description="Helical" evidence="1">
    <location>
        <begin position="76"/>
        <end position="96"/>
    </location>
</feature>
<dbReference type="EMBL" id="VXIV02000809">
    <property type="protein sequence ID" value="KAF6035912.1"/>
    <property type="molecule type" value="Genomic_DNA"/>
</dbReference>
<proteinExistence type="predicted"/>
<sequence>MAVQKVLFGVALLQIIASLSSIALCSRHYSDTKHMATSIVRAAVMLTSRFLPTLSLLVCGIVGLIAAYVNRYTLQVVHTTLTTHTVFTLALNIWYFAYYSSVSPLIYDRKSAQKCLAATIFCLGLCVGYLGYLVMTHLAKLSPTKDSTASTVAEKLGE</sequence>
<protein>
    <submittedName>
        <fullName evidence="2">Uncharacterized protein</fullName>
    </submittedName>
</protein>
<keyword evidence="1" id="KW-0472">Membrane</keyword>
<accession>A0A7J7KB88</accession>
<name>A0A7J7KB88_BUGNE</name>
<organism evidence="2 3">
    <name type="scientific">Bugula neritina</name>
    <name type="common">Brown bryozoan</name>
    <name type="synonym">Sertularia neritina</name>
    <dbReference type="NCBI Taxonomy" id="10212"/>
    <lineage>
        <taxon>Eukaryota</taxon>
        <taxon>Metazoa</taxon>
        <taxon>Spiralia</taxon>
        <taxon>Lophotrochozoa</taxon>
        <taxon>Bryozoa</taxon>
        <taxon>Gymnolaemata</taxon>
        <taxon>Cheilostomatida</taxon>
        <taxon>Flustrina</taxon>
        <taxon>Buguloidea</taxon>
        <taxon>Bugulidae</taxon>
        <taxon>Bugula</taxon>
    </lineage>
</organism>
<feature type="transmembrane region" description="Helical" evidence="1">
    <location>
        <begin position="116"/>
        <end position="135"/>
    </location>
</feature>
<comment type="caution">
    <text evidence="2">The sequence shown here is derived from an EMBL/GenBank/DDBJ whole genome shotgun (WGS) entry which is preliminary data.</text>
</comment>
<reference evidence="2" key="1">
    <citation type="submission" date="2020-06" db="EMBL/GenBank/DDBJ databases">
        <title>Draft genome of Bugula neritina, a colonial animal packing powerful symbionts and potential medicines.</title>
        <authorList>
            <person name="Rayko M."/>
        </authorList>
    </citation>
    <scope>NUCLEOTIDE SEQUENCE [LARGE SCALE GENOMIC DNA]</scope>
    <source>
        <strain evidence="2">Kwan_BN1</strain>
    </source>
</reference>